<evidence type="ECO:0000256" key="1">
    <source>
        <dbReference type="ARBA" id="ARBA00022723"/>
    </source>
</evidence>
<dbReference type="InterPro" id="IPR004332">
    <property type="entry name" value="Transposase_MuDR"/>
</dbReference>
<dbReference type="Pfam" id="PF10551">
    <property type="entry name" value="MULE"/>
    <property type="match status" value="1"/>
</dbReference>
<evidence type="ECO:0000256" key="3">
    <source>
        <dbReference type="ARBA" id="ARBA00022833"/>
    </source>
</evidence>
<dbReference type="InterPro" id="IPR018289">
    <property type="entry name" value="MULE_transposase_dom"/>
</dbReference>
<keyword evidence="1" id="KW-0479">Metal-binding</keyword>
<dbReference type="InterPro" id="IPR006564">
    <property type="entry name" value="Znf_PMZ"/>
</dbReference>
<sequence length="865" mass="97994">MELPDYPIYCHWGGEILQSSGDVTYKGGERKFGFVNCQMSYDEVLSKVYDLMRCDSRYVELKLLMRYPMMSGSYEAIPLDDDNSLKAMLIAMSQTQSTTMQLFIEQLPKQPETQSHLESFHEMDSWASPFPYLPLTNQSGLTGSFTRMLTDEQYASEHILELTSPTQTPHVEATNGDPSMILFDSLDQICVDFFGDEEVGVDSDVDEDEDTQDANDKAIRESAPSQIFNNVAELDPILLDSWRTWSNNHSFDGEFAIGQEFDSSAQLKDIVKGYSIAKNHSFKVLESEPTKYVVECKRKSSCKCSWRLRAIKDPCLASFRIVRYNGPHASNCLGDINSIDHPLLSSDFVCNEIKDLIRADPSLKIRVIVQAVKVKFKYTITYKRAWSAKQKAIASIFGDWEQSYEELPRYMQALKESNPGTVVEWCTLASNEDPSVHIFFRVFWAFKPSIDGFKHCRPLITIDGTHLYGKYKGTLLIAMGTDANSQLFPLAFAIVESENGESWKWFMKCIRHLVTQREGLCVISDRHAGILQTMNEVNSGWEEPRAHHRFCTRHLASNVNTQFKNAYVKNLFGKAADARQRKKFDYYLGRIGELNVEAHKYLMDISSHRWSIHHDGGFRYGVKTTNMSEAFNGVMKGARCLPITALVRMTFYRVNSYFVTRRGWGKRRIEEGHDFVEKATTTIEMNMAKSGAHEVQAFDHEMGLFEVTTGRGGRASGKGGNVHTVNLVAKTCTCEKLKIYKLPCSHVLAVCRSRSLSYAAFVDPFFTTVEYRQTYLKSFHPLPDVPYWPHYTGVRIVADASKRRGVGRPKSSRYPNEMDSSARRSVNVKSCSICRRQGHNKKTCAARGGVGSSGSHGADDPSRPT</sequence>
<dbReference type="PANTHER" id="PTHR31973:SF195">
    <property type="entry name" value="MUDR FAMILY TRANSPOSASE"/>
    <property type="match status" value="1"/>
</dbReference>
<protein>
    <recommendedName>
        <fullName evidence="6">SWIM-type domain-containing protein</fullName>
    </recommendedName>
</protein>
<dbReference type="InterPro" id="IPR007527">
    <property type="entry name" value="Znf_SWIM"/>
</dbReference>
<evidence type="ECO:0000256" key="5">
    <source>
        <dbReference type="SAM" id="MobiDB-lite"/>
    </source>
</evidence>
<evidence type="ECO:0000259" key="6">
    <source>
        <dbReference type="PROSITE" id="PS50966"/>
    </source>
</evidence>
<name>A0A9R0HQN6_SPIOL</name>
<evidence type="ECO:0000313" key="8">
    <source>
        <dbReference type="RefSeq" id="XP_021835094.2"/>
    </source>
</evidence>
<feature type="domain" description="SWIM-type" evidence="6">
    <location>
        <begin position="723"/>
        <end position="755"/>
    </location>
</feature>
<dbReference type="Pfam" id="PF03108">
    <property type="entry name" value="DBD_Tnp_Mut"/>
    <property type="match status" value="1"/>
</dbReference>
<evidence type="ECO:0000313" key="7">
    <source>
        <dbReference type="Proteomes" id="UP000813463"/>
    </source>
</evidence>
<dbReference type="Proteomes" id="UP000813463">
    <property type="component" value="Chromosome 5"/>
</dbReference>
<keyword evidence="7" id="KW-1185">Reference proteome</keyword>
<dbReference type="AlphaFoldDB" id="A0A9R0HQN6"/>
<keyword evidence="3" id="KW-0862">Zinc</keyword>
<dbReference type="KEGG" id="soe:110774812"/>
<feature type="region of interest" description="Disordered" evidence="5">
    <location>
        <begin position="802"/>
        <end position="821"/>
    </location>
</feature>
<dbReference type="GeneID" id="110774812"/>
<keyword evidence="2 4" id="KW-0863">Zinc-finger</keyword>
<dbReference type="GO" id="GO:0008270">
    <property type="term" value="F:zinc ion binding"/>
    <property type="evidence" value="ECO:0007669"/>
    <property type="project" value="UniProtKB-KW"/>
</dbReference>
<organism evidence="7 8">
    <name type="scientific">Spinacia oleracea</name>
    <name type="common">Spinach</name>
    <dbReference type="NCBI Taxonomy" id="3562"/>
    <lineage>
        <taxon>Eukaryota</taxon>
        <taxon>Viridiplantae</taxon>
        <taxon>Streptophyta</taxon>
        <taxon>Embryophyta</taxon>
        <taxon>Tracheophyta</taxon>
        <taxon>Spermatophyta</taxon>
        <taxon>Magnoliopsida</taxon>
        <taxon>eudicotyledons</taxon>
        <taxon>Gunneridae</taxon>
        <taxon>Pentapetalae</taxon>
        <taxon>Caryophyllales</taxon>
        <taxon>Chenopodiaceae</taxon>
        <taxon>Chenopodioideae</taxon>
        <taxon>Anserineae</taxon>
        <taxon>Spinacia</taxon>
    </lineage>
</organism>
<evidence type="ECO:0000256" key="2">
    <source>
        <dbReference type="ARBA" id="ARBA00022771"/>
    </source>
</evidence>
<dbReference type="PROSITE" id="PS50966">
    <property type="entry name" value="ZF_SWIM"/>
    <property type="match status" value="1"/>
</dbReference>
<dbReference type="Pfam" id="PF04434">
    <property type="entry name" value="SWIM"/>
    <property type="match status" value="1"/>
</dbReference>
<dbReference type="PANTHER" id="PTHR31973">
    <property type="entry name" value="POLYPROTEIN, PUTATIVE-RELATED"/>
    <property type="match status" value="1"/>
</dbReference>
<dbReference type="SMART" id="SM00575">
    <property type="entry name" value="ZnF_PMZ"/>
    <property type="match status" value="1"/>
</dbReference>
<reference evidence="7" key="1">
    <citation type="journal article" date="2021" name="Nat. Commun.">
        <title>Genomic analyses provide insights into spinach domestication and the genetic basis of agronomic traits.</title>
        <authorList>
            <person name="Cai X."/>
            <person name="Sun X."/>
            <person name="Xu C."/>
            <person name="Sun H."/>
            <person name="Wang X."/>
            <person name="Ge C."/>
            <person name="Zhang Z."/>
            <person name="Wang Q."/>
            <person name="Fei Z."/>
            <person name="Jiao C."/>
            <person name="Wang Q."/>
        </authorList>
    </citation>
    <scope>NUCLEOTIDE SEQUENCE [LARGE SCALE GENOMIC DNA]</scope>
    <source>
        <strain evidence="7">cv. Varoflay</strain>
    </source>
</reference>
<proteinExistence type="predicted"/>
<gene>
    <name evidence="8" type="primary">LOC110774812</name>
</gene>
<reference evidence="8" key="2">
    <citation type="submission" date="2025-08" db="UniProtKB">
        <authorList>
            <consortium name="RefSeq"/>
        </authorList>
    </citation>
    <scope>IDENTIFICATION</scope>
    <source>
        <tissue evidence="8">Leaf</tissue>
    </source>
</reference>
<accession>A0A9R0HQN6</accession>
<feature type="region of interest" description="Disordered" evidence="5">
    <location>
        <begin position="836"/>
        <end position="865"/>
    </location>
</feature>
<dbReference type="RefSeq" id="XP_021835094.2">
    <property type="nucleotide sequence ID" value="XM_021979402.2"/>
</dbReference>
<evidence type="ECO:0000256" key="4">
    <source>
        <dbReference type="PROSITE-ProRule" id="PRU00325"/>
    </source>
</evidence>